<dbReference type="Gene3D" id="1.20.1540.10">
    <property type="entry name" value="Rhomboid-like"/>
    <property type="match status" value="1"/>
</dbReference>
<keyword evidence="3 5" id="KW-1133">Transmembrane helix</keyword>
<feature type="domain" description="Peptidase S54 rhomboid" evidence="6">
    <location>
        <begin position="115"/>
        <end position="258"/>
    </location>
</feature>
<keyword evidence="4 5" id="KW-0472">Membrane</keyword>
<gene>
    <name evidence="7" type="ORF">HNR46_004036</name>
</gene>
<dbReference type="GO" id="GO:0006508">
    <property type="term" value="P:proteolysis"/>
    <property type="evidence" value="ECO:0007669"/>
    <property type="project" value="UniProtKB-KW"/>
</dbReference>
<protein>
    <submittedName>
        <fullName evidence="7">Membrane associated rhomboid family serine protease</fullName>
    </submittedName>
</protein>
<dbReference type="PANTHER" id="PTHR43066">
    <property type="entry name" value="RHOMBOID-RELATED PROTEIN"/>
    <property type="match status" value="1"/>
</dbReference>
<proteinExistence type="predicted"/>
<evidence type="ECO:0000259" key="6">
    <source>
        <dbReference type="Pfam" id="PF01694"/>
    </source>
</evidence>
<evidence type="ECO:0000256" key="1">
    <source>
        <dbReference type="ARBA" id="ARBA00004141"/>
    </source>
</evidence>
<dbReference type="InterPro" id="IPR022764">
    <property type="entry name" value="Peptidase_S54_rhomboid_dom"/>
</dbReference>
<name>A0A840VE42_9BACT</name>
<keyword evidence="8" id="KW-1185">Reference proteome</keyword>
<keyword evidence="7" id="KW-0378">Hydrolase</keyword>
<dbReference type="InterPro" id="IPR035952">
    <property type="entry name" value="Rhomboid-like_sf"/>
</dbReference>
<dbReference type="Proteomes" id="UP000557717">
    <property type="component" value="Unassembled WGS sequence"/>
</dbReference>
<evidence type="ECO:0000256" key="4">
    <source>
        <dbReference type="ARBA" id="ARBA00023136"/>
    </source>
</evidence>
<feature type="transmembrane region" description="Helical" evidence="5">
    <location>
        <begin position="184"/>
        <end position="206"/>
    </location>
</feature>
<evidence type="ECO:0000313" key="8">
    <source>
        <dbReference type="Proteomes" id="UP000557717"/>
    </source>
</evidence>
<organism evidence="7 8">
    <name type="scientific">Haloferula luteola</name>
    <dbReference type="NCBI Taxonomy" id="595692"/>
    <lineage>
        <taxon>Bacteria</taxon>
        <taxon>Pseudomonadati</taxon>
        <taxon>Verrucomicrobiota</taxon>
        <taxon>Verrucomicrobiia</taxon>
        <taxon>Verrucomicrobiales</taxon>
        <taxon>Verrucomicrobiaceae</taxon>
        <taxon>Haloferula</taxon>
    </lineage>
</organism>
<dbReference type="EMBL" id="JACHFD010000035">
    <property type="protein sequence ID" value="MBB5353774.1"/>
    <property type="molecule type" value="Genomic_DNA"/>
</dbReference>
<dbReference type="SUPFAM" id="SSF144091">
    <property type="entry name" value="Rhomboid-like"/>
    <property type="match status" value="1"/>
</dbReference>
<reference evidence="7 8" key="1">
    <citation type="submission" date="2020-08" db="EMBL/GenBank/DDBJ databases">
        <title>Genomic Encyclopedia of Type Strains, Phase IV (KMG-IV): sequencing the most valuable type-strain genomes for metagenomic binning, comparative biology and taxonomic classification.</title>
        <authorList>
            <person name="Goeker M."/>
        </authorList>
    </citation>
    <scope>NUCLEOTIDE SEQUENCE [LARGE SCALE GENOMIC DNA]</scope>
    <source>
        <strain evidence="7 8">YC6886</strain>
    </source>
</reference>
<dbReference type="RefSeq" id="WP_184022135.1">
    <property type="nucleotide sequence ID" value="NZ_JACHFD010000035.1"/>
</dbReference>
<feature type="transmembrane region" description="Helical" evidence="5">
    <location>
        <begin position="158"/>
        <end position="178"/>
    </location>
</feature>
<keyword evidence="7" id="KW-0645">Protease</keyword>
<comment type="subcellular location">
    <subcellularLocation>
        <location evidence="1">Membrane</location>
        <topology evidence="1">Multi-pass membrane protein</topology>
    </subcellularLocation>
</comment>
<dbReference type="GO" id="GO:0016020">
    <property type="term" value="C:membrane"/>
    <property type="evidence" value="ECO:0007669"/>
    <property type="project" value="UniProtKB-SubCell"/>
</dbReference>
<dbReference type="GO" id="GO:0004252">
    <property type="term" value="F:serine-type endopeptidase activity"/>
    <property type="evidence" value="ECO:0007669"/>
    <property type="project" value="InterPro"/>
</dbReference>
<evidence type="ECO:0000256" key="2">
    <source>
        <dbReference type="ARBA" id="ARBA00022692"/>
    </source>
</evidence>
<comment type="caution">
    <text evidence="7">The sequence shown here is derived from an EMBL/GenBank/DDBJ whole genome shotgun (WGS) entry which is preliminary data.</text>
</comment>
<evidence type="ECO:0000256" key="3">
    <source>
        <dbReference type="ARBA" id="ARBA00022989"/>
    </source>
</evidence>
<feature type="transmembrane region" description="Helical" evidence="5">
    <location>
        <begin position="241"/>
        <end position="262"/>
    </location>
</feature>
<feature type="transmembrane region" description="Helical" evidence="5">
    <location>
        <begin position="133"/>
        <end position="151"/>
    </location>
</feature>
<evidence type="ECO:0000313" key="7">
    <source>
        <dbReference type="EMBL" id="MBB5353774.1"/>
    </source>
</evidence>
<dbReference type="Pfam" id="PF01694">
    <property type="entry name" value="Rhomboid"/>
    <property type="match status" value="1"/>
</dbReference>
<dbReference type="PANTHER" id="PTHR43066:SF5">
    <property type="entry name" value="RHOMBOID-LIKE PROTEIN 11, CHLOROPLASTIC-RELATED"/>
    <property type="match status" value="1"/>
</dbReference>
<evidence type="ECO:0000256" key="5">
    <source>
        <dbReference type="SAM" id="Phobius"/>
    </source>
</evidence>
<keyword evidence="2 5" id="KW-0812">Transmembrane</keyword>
<sequence>MEDEWTEVGTWPSLAQADEHALVALAMRTDCRVMPRLGGFALEVAPEHAEPIRHELGVYAGEREVPFVVEAGPPLSWGLALVWGLLLLGVQALHERDPELPGRWLNDARRVWEDGEWWRAFTALFLHADAGHLLGNLLIGGSFCVMVGTVFGAGRGWALILASGFLGNLATGWIHWHFDEPFRSLGASTATFGALGLIVGAGLVRSWRERRYGALKPLMVPLAAGGCLLSLYGAGGENTDVLGHLCGTGMGVVLGILMTLWLSRPKVDWQ</sequence>
<feature type="transmembrane region" description="Helical" evidence="5">
    <location>
        <begin position="218"/>
        <end position="235"/>
    </location>
</feature>
<accession>A0A840VE42</accession>
<dbReference type="AlphaFoldDB" id="A0A840VE42"/>